<feature type="region of interest" description="Disordered" evidence="2">
    <location>
        <begin position="482"/>
        <end position="504"/>
    </location>
</feature>
<dbReference type="InterPro" id="IPR043129">
    <property type="entry name" value="ATPase_NBD"/>
</dbReference>
<dbReference type="SMART" id="SM00268">
    <property type="entry name" value="ACTIN"/>
    <property type="match status" value="1"/>
</dbReference>
<evidence type="ECO:0000256" key="1">
    <source>
        <dbReference type="RuleBase" id="RU000487"/>
    </source>
</evidence>
<accession>A0A346PYC3</accession>
<evidence type="ECO:0000313" key="3">
    <source>
        <dbReference type="EMBL" id="AXR85311.1"/>
    </source>
</evidence>
<name>A0A346PYC3_9BRYO</name>
<sequence length="643" mass="71522">MANASSGGVPRGVPVQPTSQQDYYKSLVPSQLVAERGEEIVVINPGSANVRIGLASAKAPVSVPHCIAHQLRMSGSEQDSAELPKKGAIGDSRFGTSSLSASRVDERQDALELVVSQLKVRSFFSDAKAGAGDSNSCELLSKERDTGFEWTNVEENFAGRSVPRIQKSSIANDRTDDFYKNHERNSGKVTTDADDAKDMELHKQKLDRFKLYRKYICGEEALKIPASLPYTLYRPMCRGRLNISSKYSMQQVCDDIYRIWDYILTEKCQIGSKLRPRFSAVLVVPDTLDNREVKELLSVVLRDLQFHSAVVIQECVAATFGNGFSSGCIVNMGSQVISGMCVEEGVAIPSTRFLLPYGGDDITRCLLWIQRRKKTWPIADTDLLRDPLDFQTLEKLKETHCVLFDGEQHTTVDVRCRMAGEPTRVYTILLSSLNIPPMGLFYPSLLSLEEFSPLSRPWFHIDHEDNTDDAFSEAGRRLETNETGLTNGSLNGNSINNDSDPYDFEDKEKKEVEEISSGLAQAIVKSILSLGRVDLQKKLFASIQLVGGVGLTKGLVDAVEERVLHAIPVDEAVDTVEVLPNRMDPMNITWKGGAVLAVLDFGRDSWVQYEDWLDGMVMVGSGRKYRDSNTLQAQAFWYNAMLD</sequence>
<dbReference type="PANTHER" id="PTHR11937">
    <property type="entry name" value="ACTIN"/>
    <property type="match status" value="1"/>
</dbReference>
<dbReference type="Gene3D" id="3.90.640.10">
    <property type="entry name" value="Actin, Chain A, domain 4"/>
    <property type="match status" value="1"/>
</dbReference>
<dbReference type="Gene3D" id="3.30.420.40">
    <property type="match status" value="3"/>
</dbReference>
<dbReference type="SUPFAM" id="SSF53067">
    <property type="entry name" value="Actin-like ATPase domain"/>
    <property type="match status" value="2"/>
</dbReference>
<dbReference type="CDD" id="cd10206">
    <property type="entry name" value="ASKHA_NBD_Arp8-like"/>
    <property type="match status" value="1"/>
</dbReference>
<protein>
    <submittedName>
        <fullName evidence="3">ARP9</fullName>
    </submittedName>
</protein>
<evidence type="ECO:0000256" key="2">
    <source>
        <dbReference type="SAM" id="MobiDB-lite"/>
    </source>
</evidence>
<reference evidence="3" key="1">
    <citation type="submission" date="2017-09" db="EMBL/GenBank/DDBJ databases">
        <title>Characterization of reference genes for quantitative real-time PCR in the Antarctic moss Sanionia uncinata under cold and drought stress conditions.</title>
        <authorList>
            <person name="Park M."/>
            <person name="Lee H."/>
        </authorList>
    </citation>
    <scope>NUCLEOTIDE SEQUENCE</scope>
</reference>
<dbReference type="AlphaFoldDB" id="A0A346PYC3"/>
<feature type="region of interest" description="Disordered" evidence="2">
    <location>
        <begin position="1"/>
        <end position="20"/>
    </location>
</feature>
<comment type="similarity">
    <text evidence="1">Belongs to the actin family.</text>
</comment>
<proteinExistence type="evidence at transcript level"/>
<dbReference type="EMBL" id="MG020638">
    <property type="protein sequence ID" value="AXR85311.1"/>
    <property type="molecule type" value="mRNA"/>
</dbReference>
<feature type="compositionally biased region" description="Polar residues" evidence="2">
    <location>
        <begin position="482"/>
        <end position="499"/>
    </location>
</feature>
<dbReference type="InterPro" id="IPR004000">
    <property type="entry name" value="Actin"/>
</dbReference>
<dbReference type="Pfam" id="PF00022">
    <property type="entry name" value="Actin"/>
    <property type="match status" value="2"/>
</dbReference>
<organism evidence="3">
    <name type="scientific">Sanionia uncinata</name>
    <dbReference type="NCBI Taxonomy" id="140003"/>
    <lineage>
        <taxon>Eukaryota</taxon>
        <taxon>Viridiplantae</taxon>
        <taxon>Streptophyta</taxon>
        <taxon>Embryophyta</taxon>
        <taxon>Bryophyta</taxon>
        <taxon>Bryophytina</taxon>
        <taxon>Bryopsida</taxon>
        <taxon>Bryidae</taxon>
        <taxon>Hypnanae</taxon>
        <taxon>Hypnales</taxon>
        <taxon>Amblystegiaceae</taxon>
        <taxon>Sanionia</taxon>
    </lineage>
</organism>